<proteinExistence type="predicted"/>
<dbReference type="EMBL" id="UZAI01018799">
    <property type="protein sequence ID" value="VDP40296.1"/>
    <property type="molecule type" value="Genomic_DNA"/>
</dbReference>
<protein>
    <submittedName>
        <fullName evidence="1">Uncharacterized protein</fullName>
    </submittedName>
</protein>
<evidence type="ECO:0000313" key="1">
    <source>
        <dbReference type="EMBL" id="VDP40296.1"/>
    </source>
</evidence>
<sequence length="324" mass="38162">MIHDAFDWIYKRLDNIDEIAFYHRCNDDENDDGGDVNHSTTIDSTAEKTYLPSKEVNYKLRKLVSKHGIHQTTVHTDLYVITKKKNHLYYYLFDVLESGYSLVNCVLGRKHYTFPFTDCNNKVIGVIDVRCLNFLNKHELDYLHKSLTHFQEGYEQLVNYTGVDTYGQYNNADEYNTISKNQEETEINSQIEEVKSDWIDENNKFIPKIIVKKLAKMELSLLTLKIDKDLFRNIKIYEIQLCDSEIYLLWTVLLLLNRSQGDESLNQENIFKLSDSMMAGIHEWIVDYDPFVGEQQLFTSQKSRLNEIYESKLLINEELDLVLF</sequence>
<dbReference type="STRING" id="48269.A0A183N027"/>
<organism evidence="1 2">
    <name type="scientific">Schistosoma margrebowiei</name>
    <dbReference type="NCBI Taxonomy" id="48269"/>
    <lineage>
        <taxon>Eukaryota</taxon>
        <taxon>Metazoa</taxon>
        <taxon>Spiralia</taxon>
        <taxon>Lophotrochozoa</taxon>
        <taxon>Platyhelminthes</taxon>
        <taxon>Trematoda</taxon>
        <taxon>Digenea</taxon>
        <taxon>Strigeidida</taxon>
        <taxon>Schistosomatoidea</taxon>
        <taxon>Schistosomatidae</taxon>
        <taxon>Schistosoma</taxon>
    </lineage>
</organism>
<dbReference type="AlphaFoldDB" id="A0A183N027"/>
<keyword evidence="2" id="KW-1185">Reference proteome</keyword>
<dbReference type="Proteomes" id="UP000277204">
    <property type="component" value="Unassembled WGS sequence"/>
</dbReference>
<name>A0A183N027_9TREM</name>
<reference evidence="1 2" key="1">
    <citation type="submission" date="2018-11" db="EMBL/GenBank/DDBJ databases">
        <authorList>
            <consortium name="Pathogen Informatics"/>
        </authorList>
    </citation>
    <scope>NUCLEOTIDE SEQUENCE [LARGE SCALE GENOMIC DNA]</scope>
    <source>
        <strain evidence="1 2">Zambia</strain>
    </source>
</reference>
<gene>
    <name evidence="1" type="ORF">SMRZ_LOCUS21652</name>
</gene>
<accession>A0A183N027</accession>
<evidence type="ECO:0000313" key="2">
    <source>
        <dbReference type="Proteomes" id="UP000277204"/>
    </source>
</evidence>